<accession>A0ABS8XJG8</accession>
<evidence type="ECO:0000313" key="2">
    <source>
        <dbReference type="EMBL" id="MCE4539163.1"/>
    </source>
</evidence>
<name>A0ABS8XJG8_9BURK</name>
<keyword evidence="1" id="KW-0732">Signal</keyword>
<reference evidence="2 3" key="1">
    <citation type="submission" date="2021-12" db="EMBL/GenBank/DDBJ databases">
        <title>Genome seq of p7.</title>
        <authorList>
            <person name="Seo T."/>
        </authorList>
    </citation>
    <scope>NUCLEOTIDE SEQUENCE [LARGE SCALE GENOMIC DNA]</scope>
    <source>
        <strain evidence="2 3">P7</strain>
    </source>
</reference>
<evidence type="ECO:0000313" key="3">
    <source>
        <dbReference type="Proteomes" id="UP001201463"/>
    </source>
</evidence>
<protein>
    <submittedName>
        <fullName evidence="2">Uncharacterized protein</fullName>
    </submittedName>
</protein>
<evidence type="ECO:0000256" key="1">
    <source>
        <dbReference type="SAM" id="SignalP"/>
    </source>
</evidence>
<organism evidence="2 3">
    <name type="scientific">Pelomonas caseinilytica</name>
    <dbReference type="NCBI Taxonomy" id="2906763"/>
    <lineage>
        <taxon>Bacteria</taxon>
        <taxon>Pseudomonadati</taxon>
        <taxon>Pseudomonadota</taxon>
        <taxon>Betaproteobacteria</taxon>
        <taxon>Burkholderiales</taxon>
        <taxon>Sphaerotilaceae</taxon>
        <taxon>Roseateles</taxon>
    </lineage>
</organism>
<gene>
    <name evidence="2" type="ORF">LXT12_18075</name>
</gene>
<sequence length="148" mass="15494">MRNSLIVLSAAALLPAPVLAQDSLQGCRALADTARRLACYDTLADAARPAVALLPASAPSPEAAFGLPESRRPDSIDAVRSAVGPHFAGWGPNSRIRLDNGQVWQVVDGSSVVVSEGARAVTVKRGALGSFLLDIEGLKTSPRVRRVE</sequence>
<keyword evidence="3" id="KW-1185">Reference proteome</keyword>
<dbReference type="Proteomes" id="UP001201463">
    <property type="component" value="Unassembled WGS sequence"/>
</dbReference>
<dbReference type="RefSeq" id="WP_233393680.1">
    <property type="nucleotide sequence ID" value="NZ_JAJTWT010000007.1"/>
</dbReference>
<feature type="signal peptide" evidence="1">
    <location>
        <begin position="1"/>
        <end position="20"/>
    </location>
</feature>
<proteinExistence type="predicted"/>
<dbReference type="EMBL" id="JAJTWT010000007">
    <property type="protein sequence ID" value="MCE4539163.1"/>
    <property type="molecule type" value="Genomic_DNA"/>
</dbReference>
<feature type="chain" id="PRO_5045404673" evidence="1">
    <location>
        <begin position="21"/>
        <end position="148"/>
    </location>
</feature>
<comment type="caution">
    <text evidence="2">The sequence shown here is derived from an EMBL/GenBank/DDBJ whole genome shotgun (WGS) entry which is preliminary data.</text>
</comment>